<evidence type="ECO:0000313" key="1">
    <source>
        <dbReference type="EMBL" id="SHF84798.1"/>
    </source>
</evidence>
<gene>
    <name evidence="1" type="ORF">SAMN05216361_0619</name>
</gene>
<proteinExistence type="predicted"/>
<dbReference type="Proteomes" id="UP000184520">
    <property type="component" value="Unassembled WGS sequence"/>
</dbReference>
<evidence type="ECO:0000313" key="2">
    <source>
        <dbReference type="Proteomes" id="UP000184520"/>
    </source>
</evidence>
<organism evidence="1 2">
    <name type="scientific">Marisediminitalea aggregata</name>
    <dbReference type="NCBI Taxonomy" id="634436"/>
    <lineage>
        <taxon>Bacteria</taxon>
        <taxon>Pseudomonadati</taxon>
        <taxon>Pseudomonadota</taxon>
        <taxon>Gammaproteobacteria</taxon>
        <taxon>Alteromonadales</taxon>
        <taxon>Alteromonadaceae</taxon>
        <taxon>Marisediminitalea</taxon>
    </lineage>
</organism>
<dbReference type="AlphaFoldDB" id="A0A1M5F056"/>
<accession>A0A1M5F056</accession>
<sequence>MGVQKVALPDLLLDAYFDSLFIRCDLMRSGTGGVFNFITCEK</sequence>
<protein>
    <submittedName>
        <fullName evidence="1">Uncharacterized protein</fullName>
    </submittedName>
</protein>
<dbReference type="EMBL" id="FQWD01000001">
    <property type="protein sequence ID" value="SHF84798.1"/>
    <property type="molecule type" value="Genomic_DNA"/>
</dbReference>
<name>A0A1M5F056_9ALTE</name>
<reference evidence="2" key="1">
    <citation type="submission" date="2016-11" db="EMBL/GenBank/DDBJ databases">
        <authorList>
            <person name="Varghese N."/>
            <person name="Submissions S."/>
        </authorList>
    </citation>
    <scope>NUCLEOTIDE SEQUENCE [LARGE SCALE GENOMIC DNA]</scope>
    <source>
        <strain evidence="2">CGMCC 1.8995</strain>
    </source>
</reference>
<keyword evidence="2" id="KW-1185">Reference proteome</keyword>